<reference evidence="16 17" key="1">
    <citation type="journal article" date="2024" name="Nat. Commun.">
        <title>Phylogenomics reveals the evolutionary origins of lichenization in chlorophyte algae.</title>
        <authorList>
            <person name="Puginier C."/>
            <person name="Libourel C."/>
            <person name="Otte J."/>
            <person name="Skaloud P."/>
            <person name="Haon M."/>
            <person name="Grisel S."/>
            <person name="Petersen M."/>
            <person name="Berrin J.G."/>
            <person name="Delaux P.M."/>
            <person name="Dal Grande F."/>
            <person name="Keller J."/>
        </authorList>
    </citation>
    <scope>NUCLEOTIDE SEQUENCE [LARGE SCALE GENOMIC DNA]</scope>
    <source>
        <strain evidence="16 17">SAG 2523</strain>
    </source>
</reference>
<dbReference type="PROSITE" id="PS51194">
    <property type="entry name" value="HELICASE_CTER"/>
    <property type="match status" value="1"/>
</dbReference>
<dbReference type="SMART" id="SM00490">
    <property type="entry name" value="HELICc"/>
    <property type="match status" value="1"/>
</dbReference>
<feature type="region of interest" description="Disordered" evidence="12">
    <location>
        <begin position="1"/>
        <end position="35"/>
    </location>
</feature>
<evidence type="ECO:0000256" key="10">
    <source>
        <dbReference type="PROSITE-ProRule" id="PRU00552"/>
    </source>
</evidence>
<evidence type="ECO:0000256" key="9">
    <source>
        <dbReference type="PROSITE-ProRule" id="PRU00023"/>
    </source>
</evidence>
<dbReference type="Pfam" id="PF00850">
    <property type="entry name" value="Hist_deacetyl"/>
    <property type="match status" value="1"/>
</dbReference>
<comment type="catalytic activity">
    <reaction evidence="8">
        <text>ATP + H2O = ADP + phosphate + H(+)</text>
        <dbReference type="Rhea" id="RHEA:13065"/>
        <dbReference type="ChEBI" id="CHEBI:15377"/>
        <dbReference type="ChEBI" id="CHEBI:15378"/>
        <dbReference type="ChEBI" id="CHEBI:30616"/>
        <dbReference type="ChEBI" id="CHEBI:43474"/>
        <dbReference type="ChEBI" id="CHEBI:456216"/>
        <dbReference type="EC" id="3.6.4.13"/>
    </reaction>
</comment>
<dbReference type="InterPro" id="IPR050079">
    <property type="entry name" value="DEAD_box_RNA_helicase"/>
</dbReference>
<dbReference type="Proteomes" id="UP001485043">
    <property type="component" value="Unassembled WGS sequence"/>
</dbReference>
<dbReference type="SUPFAM" id="SSF52540">
    <property type="entry name" value="P-loop containing nucleoside triphosphate hydrolases"/>
    <property type="match status" value="1"/>
</dbReference>
<feature type="short sequence motif" description="Q motif" evidence="10">
    <location>
        <begin position="49"/>
        <end position="77"/>
    </location>
</feature>
<protein>
    <recommendedName>
        <fullName evidence="2">RNA helicase</fullName>
        <ecNumber evidence="2">3.6.4.13</ecNumber>
    </recommendedName>
</protein>
<keyword evidence="9" id="KW-0040">ANK repeat</keyword>
<dbReference type="Pfam" id="PF00023">
    <property type="entry name" value="Ank"/>
    <property type="match status" value="2"/>
</dbReference>
<dbReference type="GO" id="GO:0005730">
    <property type="term" value="C:nucleolus"/>
    <property type="evidence" value="ECO:0007669"/>
    <property type="project" value="UniProtKB-SubCell"/>
</dbReference>
<dbReference type="GO" id="GO:0016787">
    <property type="term" value="F:hydrolase activity"/>
    <property type="evidence" value="ECO:0007669"/>
    <property type="project" value="UniProtKB-KW"/>
</dbReference>
<evidence type="ECO:0000256" key="5">
    <source>
        <dbReference type="ARBA" id="ARBA00022806"/>
    </source>
</evidence>
<feature type="coiled-coil region" evidence="11">
    <location>
        <begin position="1655"/>
        <end position="1692"/>
    </location>
</feature>
<name>A0AAW1T8A8_9CHLO</name>
<dbReference type="GO" id="GO:0003724">
    <property type="term" value="F:RNA helicase activity"/>
    <property type="evidence" value="ECO:0007669"/>
    <property type="project" value="UniProtKB-EC"/>
</dbReference>
<feature type="region of interest" description="Disordered" evidence="12">
    <location>
        <begin position="1710"/>
        <end position="1751"/>
    </location>
</feature>
<dbReference type="Pfam" id="PF12796">
    <property type="entry name" value="Ank_2"/>
    <property type="match status" value="1"/>
</dbReference>
<dbReference type="SMART" id="SM00487">
    <property type="entry name" value="DEXDc"/>
    <property type="match status" value="1"/>
</dbReference>
<dbReference type="InterPro" id="IPR002110">
    <property type="entry name" value="Ankyrin_rpt"/>
</dbReference>
<feature type="compositionally biased region" description="Low complexity" evidence="12">
    <location>
        <begin position="643"/>
        <end position="652"/>
    </location>
</feature>
<organism evidence="16 17">
    <name type="scientific">Apatococcus fuscideae</name>
    <dbReference type="NCBI Taxonomy" id="2026836"/>
    <lineage>
        <taxon>Eukaryota</taxon>
        <taxon>Viridiplantae</taxon>
        <taxon>Chlorophyta</taxon>
        <taxon>core chlorophytes</taxon>
        <taxon>Trebouxiophyceae</taxon>
        <taxon>Chlorellales</taxon>
        <taxon>Chlorellaceae</taxon>
        <taxon>Apatococcus</taxon>
    </lineage>
</organism>
<feature type="domain" description="DEAD-box RNA helicase Q" evidence="15">
    <location>
        <begin position="49"/>
        <end position="77"/>
    </location>
</feature>
<dbReference type="EMBL" id="JALJOV010000276">
    <property type="protein sequence ID" value="KAK9865158.1"/>
    <property type="molecule type" value="Genomic_DNA"/>
</dbReference>
<dbReference type="Pfam" id="PF00270">
    <property type="entry name" value="DEAD"/>
    <property type="match status" value="1"/>
</dbReference>
<dbReference type="InterPro" id="IPR036770">
    <property type="entry name" value="Ankyrin_rpt-contain_sf"/>
</dbReference>
<dbReference type="Pfam" id="PF00271">
    <property type="entry name" value="Helicase_C"/>
    <property type="match status" value="1"/>
</dbReference>
<dbReference type="PROSITE" id="PS51192">
    <property type="entry name" value="HELICASE_ATP_BIND_1"/>
    <property type="match status" value="1"/>
</dbReference>
<dbReference type="InterPro" id="IPR000629">
    <property type="entry name" value="RNA-helicase_DEAD-box_CS"/>
</dbReference>
<evidence type="ECO:0000256" key="8">
    <source>
        <dbReference type="ARBA" id="ARBA00047984"/>
    </source>
</evidence>
<dbReference type="InterPro" id="IPR014001">
    <property type="entry name" value="Helicase_ATP-bd"/>
</dbReference>
<dbReference type="GO" id="GO:0005524">
    <property type="term" value="F:ATP binding"/>
    <property type="evidence" value="ECO:0007669"/>
    <property type="project" value="UniProtKB-KW"/>
</dbReference>
<dbReference type="EC" id="3.6.4.13" evidence="2"/>
<dbReference type="Gene3D" id="3.40.800.20">
    <property type="entry name" value="Histone deacetylase domain"/>
    <property type="match status" value="1"/>
</dbReference>
<evidence type="ECO:0000313" key="16">
    <source>
        <dbReference type="EMBL" id="KAK9865158.1"/>
    </source>
</evidence>
<dbReference type="SUPFAM" id="SSF48403">
    <property type="entry name" value="Ankyrin repeat"/>
    <property type="match status" value="1"/>
</dbReference>
<keyword evidence="3" id="KW-0547">Nucleotide-binding</keyword>
<dbReference type="PANTHER" id="PTHR47959:SF8">
    <property type="entry name" value="RNA HELICASE"/>
    <property type="match status" value="1"/>
</dbReference>
<evidence type="ECO:0000256" key="11">
    <source>
        <dbReference type="SAM" id="Coils"/>
    </source>
</evidence>
<dbReference type="GO" id="GO:0005829">
    <property type="term" value="C:cytosol"/>
    <property type="evidence" value="ECO:0007669"/>
    <property type="project" value="TreeGrafter"/>
</dbReference>
<evidence type="ECO:0000256" key="3">
    <source>
        <dbReference type="ARBA" id="ARBA00022741"/>
    </source>
</evidence>
<feature type="compositionally biased region" description="Basic and acidic residues" evidence="12">
    <location>
        <begin position="849"/>
        <end position="860"/>
    </location>
</feature>
<dbReference type="PROSITE" id="PS50297">
    <property type="entry name" value="ANK_REP_REGION"/>
    <property type="match status" value="2"/>
</dbReference>
<keyword evidence="6" id="KW-0067">ATP-binding</keyword>
<keyword evidence="4" id="KW-0378">Hydrolase</keyword>
<keyword evidence="11" id="KW-0175">Coiled coil</keyword>
<feature type="compositionally biased region" description="Basic and acidic residues" evidence="12">
    <location>
        <begin position="813"/>
        <end position="842"/>
    </location>
</feature>
<keyword evidence="7" id="KW-0694">RNA-binding</keyword>
<dbReference type="Gene3D" id="1.25.40.20">
    <property type="entry name" value="Ankyrin repeat-containing domain"/>
    <property type="match status" value="2"/>
</dbReference>
<dbReference type="PANTHER" id="PTHR47959">
    <property type="entry name" value="ATP-DEPENDENT RNA HELICASE RHLE-RELATED"/>
    <property type="match status" value="1"/>
</dbReference>
<evidence type="ECO:0000256" key="7">
    <source>
        <dbReference type="ARBA" id="ARBA00022884"/>
    </source>
</evidence>
<evidence type="ECO:0000259" key="15">
    <source>
        <dbReference type="PROSITE" id="PS51195"/>
    </source>
</evidence>
<dbReference type="SMART" id="SM01123">
    <property type="entry name" value="DBP10CT"/>
    <property type="match status" value="1"/>
</dbReference>
<evidence type="ECO:0000256" key="2">
    <source>
        <dbReference type="ARBA" id="ARBA00012552"/>
    </source>
</evidence>
<keyword evidence="17" id="KW-1185">Reference proteome</keyword>
<dbReference type="InterPro" id="IPR014014">
    <property type="entry name" value="RNA_helicase_DEAD_Q_motif"/>
</dbReference>
<dbReference type="PROSITE" id="PS50088">
    <property type="entry name" value="ANK_REPEAT"/>
    <property type="match status" value="3"/>
</dbReference>
<dbReference type="SMART" id="SM00248">
    <property type="entry name" value="ANK"/>
    <property type="match status" value="6"/>
</dbReference>
<feature type="compositionally biased region" description="Basic and acidic residues" evidence="12">
    <location>
        <begin position="741"/>
        <end position="750"/>
    </location>
</feature>
<comment type="similarity">
    <text evidence="1">Belongs to the DEAD box helicase family. DDX54/DBP10 subfamily.</text>
</comment>
<feature type="region of interest" description="Disordered" evidence="12">
    <location>
        <begin position="584"/>
        <end position="661"/>
    </location>
</feature>
<comment type="caution">
    <text evidence="16">The sequence shown here is derived from an EMBL/GenBank/DDBJ whole genome shotgun (WGS) entry which is preliminary data.</text>
</comment>
<dbReference type="SUPFAM" id="SSF52768">
    <property type="entry name" value="Arginase/deacetylase"/>
    <property type="match status" value="2"/>
</dbReference>
<keyword evidence="5" id="KW-0347">Helicase</keyword>
<sequence>MPAASQDQPAAEDGFPTDGNTVEFGFEDGPAQGGRRLKAQKMAKKAKPGSFETMGLGPMTLKGIKRKGYRLPTPIQRRAIPLVMAGQDLVGMARTGSGKTAAFVIPLIERLKEHSPKAGARAVIMAPTRELALQTHKVVAELGRYTSLRTAILVGGDSMEAQFAELTTNPDIIVATPGRLLHHLEEVEGLSLKATQVCILDEADRLFEMGLFEQVRQLLAGMGEGRQTLLFSATLPGALAEFARVGLKDPALVRLDVETRISPDLRLAFFTLRNEDKLAGLVWLLREVIPVGQPTLVFVATRHHVELLHALLAQEELDAACVYGTMDQTARNTAVSRFRAGKVSLLVVTDVAARGIDIPLLDNVVHFDFPSKPKLFVHRSGRAARMGRSGTSYALLTKDEMPYLLDLHLYLSRPLQPAPVQPIHQAAATAASMPNDVSMFGTIPQVALDGIAERIRQQLIEDATLAGLSKSATNAFRLYKRTRPSASAESLARTRLQAPEGVHPLLAAAIPASALAGLEAQAGVADITAALRSYRPSQTVLEAEVAAPRRGMGAAATIGPLSGPADSRANVMRLKRKRHDGAILATHRHDAAPPTPFSNDGAEADEGTAADPTTSELRSGKKSKRPRSADAGENTSSAEFQDSRAAASQAARLGEDIGGQEGKFRDPEFYIGYSRPDHNAHVEAGLAFEAPKTNVVAQMAGAVLDLTAEDADGMLEQRRRFHWDKKKKAYVQLQPGEDLDVAGRRGRSESGAKQQLGKKKKEGSTGSFQRWAKANRVRLPAAGEHEGAAGFANNKHLKDRFKNGGRGWQNLGKAKDERKGIRSELKRPEQVRKDRKDKDKRQARQQGKGRPDSDGNERGSGKFSKPSVFKDLNGWSLFLLGTYLCAKRDLLIATSKSMDFLDSESESDEDVSTDFPLHDASEAGDLGLLERMLATGASLQQEDVAEQFRIKLEQRDQNACTPLHVAVLAGHPSCAAALIAAGASLLRTCETSPVLHLAVCLGAQPAKASKAEELVQLLLKAGAEPEAKDEHGRTALHWAAALGLQDICQHLISLQTETIRSSSGSLQIPADRVKLAAWATACQDKMGNSPLHLAAQHGQADIVQLLIGCEAAFTSSSEVDASGAPYPNGRPSCAVNRLGQLPLHLAAHRGCLRCCKQLLQHEPKSQKAVDRRKLRPAKVALKRGHQAVAAYLQEPEGAPSEAAEGAPPATLVVAPDACLQHHTCPEPLTRATPDVPPENVQRLLVLTDPEQGILRSAEFASLQWEDQCPPAPLADVLRVHDWSYIRHLQAKCGAIPDLPESVGRLDMDTAISNASFSTALVAAGAVCRAVDAVLKGQARNAFCAIRPPGHHSGPRGVVPSVNEPHGSHGFCLLNNIAIAAAYALSVHRSCVKKVALLDFDVHHGNGTQACVSAVMPSTITLPFKTPFSEGFQKFPYYRPWLGTEDAQNLLFASVQGYGLKSEMHQEAGWVYPGSGGTHDSRQNSLAPGISLPSEDGPGAAPANDADDHMPGTSSTAAMEDPDQEFASPQDAPEPAPVDGPRIINVGLGVGRDAARWRRAWRDKIMPALLNFSPDLILVSAGFDAHRHDDINMRYIGLQERDFEWVTDQVVQMANTCCPGRVVSALEGGYRIHGGIVSPFARSVAAHVRALSDVHKQRWTAKEASLEREREKAARLKAEASKAAQALAALEAARSQAAQLGELDRDSNGLQNVSAATQPAAVQPEVLEAAAPDEQEGQAQPSKRRRQTEKVDYAALDRRLKAEAQSAV</sequence>
<dbReference type="InterPro" id="IPR001650">
    <property type="entry name" value="Helicase_C-like"/>
</dbReference>
<dbReference type="InterPro" id="IPR037138">
    <property type="entry name" value="His_deacetylse_dom_sf"/>
</dbReference>
<evidence type="ECO:0000256" key="4">
    <source>
        <dbReference type="ARBA" id="ARBA00022801"/>
    </source>
</evidence>
<evidence type="ECO:0000259" key="14">
    <source>
        <dbReference type="PROSITE" id="PS51194"/>
    </source>
</evidence>
<gene>
    <name evidence="16" type="ORF">WJX84_010261</name>
</gene>
<feature type="repeat" description="ANK" evidence="9">
    <location>
        <begin position="1086"/>
        <end position="1118"/>
    </location>
</feature>
<dbReference type="CDD" id="cd18787">
    <property type="entry name" value="SF2_C_DEAD"/>
    <property type="match status" value="1"/>
</dbReference>
<accession>A0AAW1T8A8</accession>
<dbReference type="PROSITE" id="PS00039">
    <property type="entry name" value="DEAD_ATP_HELICASE"/>
    <property type="match status" value="1"/>
</dbReference>
<dbReference type="GO" id="GO:0003723">
    <property type="term" value="F:RNA binding"/>
    <property type="evidence" value="ECO:0007669"/>
    <property type="project" value="UniProtKB-KW"/>
</dbReference>
<dbReference type="InterPro" id="IPR023801">
    <property type="entry name" value="His_deacetylse_dom"/>
</dbReference>
<feature type="region of interest" description="Disordered" evidence="12">
    <location>
        <begin position="1470"/>
        <end position="1541"/>
    </location>
</feature>
<evidence type="ECO:0000259" key="13">
    <source>
        <dbReference type="PROSITE" id="PS51192"/>
    </source>
</evidence>
<feature type="domain" description="Helicase C-terminal" evidence="14">
    <location>
        <begin position="280"/>
        <end position="426"/>
    </location>
</feature>
<proteinExistence type="inferred from homology"/>
<feature type="repeat" description="ANK" evidence="9">
    <location>
        <begin position="912"/>
        <end position="944"/>
    </location>
</feature>
<dbReference type="InterPro" id="IPR011545">
    <property type="entry name" value="DEAD/DEAH_box_helicase_dom"/>
</dbReference>
<evidence type="ECO:0000256" key="12">
    <source>
        <dbReference type="SAM" id="MobiDB-lite"/>
    </source>
</evidence>
<evidence type="ECO:0000313" key="17">
    <source>
        <dbReference type="Proteomes" id="UP001485043"/>
    </source>
</evidence>
<evidence type="ECO:0000256" key="6">
    <source>
        <dbReference type="ARBA" id="ARBA00022840"/>
    </source>
</evidence>
<feature type="region of interest" description="Disordered" evidence="12">
    <location>
        <begin position="737"/>
        <end position="771"/>
    </location>
</feature>
<feature type="domain" description="Helicase ATP-binding" evidence="13">
    <location>
        <begin position="80"/>
        <end position="253"/>
    </location>
</feature>
<dbReference type="InterPro" id="IPR023696">
    <property type="entry name" value="Ureohydrolase_dom_sf"/>
</dbReference>
<dbReference type="InterPro" id="IPR012541">
    <property type="entry name" value="DBP10_C"/>
</dbReference>
<dbReference type="PROSITE" id="PS51195">
    <property type="entry name" value="Q_MOTIF"/>
    <property type="match status" value="1"/>
</dbReference>
<dbReference type="InterPro" id="IPR027417">
    <property type="entry name" value="P-loop_NTPase"/>
</dbReference>
<feature type="repeat" description="ANK" evidence="9">
    <location>
        <begin position="958"/>
        <end position="985"/>
    </location>
</feature>
<feature type="region of interest" description="Disordered" evidence="12">
    <location>
        <begin position="785"/>
        <end position="865"/>
    </location>
</feature>
<evidence type="ECO:0000256" key="1">
    <source>
        <dbReference type="ARBA" id="ARBA00010379"/>
    </source>
</evidence>
<dbReference type="Gene3D" id="3.40.50.300">
    <property type="entry name" value="P-loop containing nucleotide triphosphate hydrolases"/>
    <property type="match status" value="2"/>
</dbReference>